<dbReference type="Pfam" id="PF19647">
    <property type="entry name" value="Septknot"/>
    <property type="match status" value="1"/>
</dbReference>
<dbReference type="InterPro" id="IPR046148">
    <property type="entry name" value="Septknot"/>
</dbReference>
<accession>A0ABP1EY21</accession>
<evidence type="ECO:0000313" key="3">
    <source>
        <dbReference type="Proteomes" id="UP001497416"/>
    </source>
</evidence>
<evidence type="ECO:0000259" key="1">
    <source>
        <dbReference type="Pfam" id="PF19647"/>
    </source>
</evidence>
<proteinExistence type="predicted"/>
<dbReference type="RefSeq" id="WP_348713580.1">
    <property type="nucleotide sequence ID" value="NZ_CAXIXY010000007.1"/>
</dbReference>
<dbReference type="Proteomes" id="UP001497416">
    <property type="component" value="Unassembled WGS sequence"/>
</dbReference>
<comment type="caution">
    <text evidence="2">The sequence shown here is derived from an EMBL/GenBank/DDBJ whole genome shotgun (WGS) entry which is preliminary data.</text>
</comment>
<dbReference type="EMBL" id="CAXIXY010000007">
    <property type="protein sequence ID" value="CAL2093280.1"/>
    <property type="molecule type" value="Genomic_DNA"/>
</dbReference>
<keyword evidence="3" id="KW-1185">Reference proteome</keyword>
<sequence>MKILSYLGLISIFLVIVSFHKKEKVNIYNTVKLDSCVFKSKKLYGKIQFVEYPSQADVKVKIVNSFPDLRVRFVENFADECGEWRIVENNADLKVYITENFPDFTIQPVTSFPGLSN</sequence>
<gene>
    <name evidence="2" type="ORF">T190607A01A_50173</name>
</gene>
<name>A0ABP1EY21_9FLAO</name>
<reference evidence="2 3" key="1">
    <citation type="submission" date="2024-05" db="EMBL/GenBank/DDBJ databases">
        <authorList>
            <person name="Duchaud E."/>
        </authorList>
    </citation>
    <scope>NUCLEOTIDE SEQUENCE [LARGE SCALE GENOMIC DNA]</scope>
    <source>
        <strain evidence="2">Ena-SAMPLE-TAB-13-05-2024-13:56:06:370-140302</strain>
    </source>
</reference>
<feature type="domain" description="7(1) septoil knot" evidence="1">
    <location>
        <begin position="41"/>
        <end position="115"/>
    </location>
</feature>
<evidence type="ECO:0000313" key="2">
    <source>
        <dbReference type="EMBL" id="CAL2093280.1"/>
    </source>
</evidence>
<protein>
    <recommendedName>
        <fullName evidence="1">7(1) septoil knot domain-containing protein</fullName>
    </recommendedName>
</protein>
<organism evidence="2 3">
    <name type="scientific">Tenacibaculum platacis</name>
    <dbReference type="NCBI Taxonomy" id="3137852"/>
    <lineage>
        <taxon>Bacteria</taxon>
        <taxon>Pseudomonadati</taxon>
        <taxon>Bacteroidota</taxon>
        <taxon>Flavobacteriia</taxon>
        <taxon>Flavobacteriales</taxon>
        <taxon>Flavobacteriaceae</taxon>
        <taxon>Tenacibaculum</taxon>
    </lineage>
</organism>